<protein>
    <submittedName>
        <fullName evidence="1">Uncharacterized protein</fullName>
    </submittedName>
</protein>
<proteinExistence type="predicted"/>
<accession>A0AC60A2X6</accession>
<dbReference type="Proteomes" id="UP001162501">
    <property type="component" value="Chromosome 7"/>
</dbReference>
<organism evidence="1 2">
    <name type="scientific">Rangifer tarandus platyrhynchus</name>
    <name type="common">Svalbard reindeer</name>
    <dbReference type="NCBI Taxonomy" id="3082113"/>
    <lineage>
        <taxon>Eukaryota</taxon>
        <taxon>Metazoa</taxon>
        <taxon>Chordata</taxon>
        <taxon>Craniata</taxon>
        <taxon>Vertebrata</taxon>
        <taxon>Euteleostomi</taxon>
        <taxon>Mammalia</taxon>
        <taxon>Eutheria</taxon>
        <taxon>Laurasiatheria</taxon>
        <taxon>Artiodactyla</taxon>
        <taxon>Ruminantia</taxon>
        <taxon>Pecora</taxon>
        <taxon>Cervidae</taxon>
        <taxon>Odocoileinae</taxon>
        <taxon>Rangifer</taxon>
    </lineage>
</organism>
<evidence type="ECO:0000313" key="1">
    <source>
        <dbReference type="EMBL" id="CAN0551110.1"/>
    </source>
</evidence>
<name>A0AC60A2X6_RANTA</name>
<sequence length="54" mass="5793">MDGAERHVCVRREPGDLCEAGWAGVIPRSRDVAHRAAFVQPSKPGCPQEPVGVP</sequence>
<reference evidence="1" key="1">
    <citation type="submission" date="2023-05" db="EMBL/GenBank/DDBJ databases">
        <authorList>
            <consortium name="ELIXIR-Norway"/>
        </authorList>
    </citation>
    <scope>NUCLEOTIDE SEQUENCE</scope>
</reference>
<reference evidence="1" key="2">
    <citation type="submission" date="2025-03" db="EMBL/GenBank/DDBJ databases">
        <authorList>
            <consortium name="ELIXIR-Norway"/>
            <consortium name="Elixir Norway"/>
        </authorList>
    </citation>
    <scope>NUCLEOTIDE SEQUENCE</scope>
</reference>
<gene>
    <name evidence="1" type="ORF">MRATA1EN22A_LOCUS26207</name>
</gene>
<dbReference type="EMBL" id="OX596091">
    <property type="protein sequence ID" value="CAN0551110.1"/>
    <property type="molecule type" value="Genomic_DNA"/>
</dbReference>
<evidence type="ECO:0000313" key="2">
    <source>
        <dbReference type="Proteomes" id="UP001162501"/>
    </source>
</evidence>